<reference evidence="5 6" key="1">
    <citation type="submission" date="2018-09" db="EMBL/GenBank/DDBJ databases">
        <title>Genomic investigation of the strawberry pathogen Phytophthora fragariae indicates pathogenicity is determined by transcriptional variation in three key races.</title>
        <authorList>
            <person name="Adams T.M."/>
            <person name="Armitage A.D."/>
            <person name="Sobczyk M.K."/>
            <person name="Bates H.J."/>
            <person name="Dunwell J.M."/>
            <person name="Nellist C.F."/>
            <person name="Harrison R.J."/>
        </authorList>
    </citation>
    <scope>NUCLEOTIDE SEQUENCE [LARGE SCALE GENOMIC DNA]</scope>
    <source>
        <strain evidence="5 6">SCRP324</strain>
    </source>
</reference>
<evidence type="ECO:0000313" key="5">
    <source>
        <dbReference type="EMBL" id="KAE8988320.1"/>
    </source>
</evidence>
<dbReference type="EMBL" id="QXFU01002251">
    <property type="protein sequence ID" value="KAE8988320.1"/>
    <property type="molecule type" value="Genomic_DNA"/>
</dbReference>
<name>A0A6A3J1J6_9STRA</name>
<dbReference type="GO" id="GO:0005737">
    <property type="term" value="C:cytoplasm"/>
    <property type="evidence" value="ECO:0007669"/>
    <property type="project" value="UniProtKB-SubCell"/>
</dbReference>
<dbReference type="Gene3D" id="3.30.2130.30">
    <property type="match status" value="1"/>
</dbReference>
<dbReference type="SUPFAM" id="SSF143437">
    <property type="entry name" value="THUMP domain-like"/>
    <property type="match status" value="1"/>
</dbReference>
<sequence length="256" mass="28246">MSRLTPTCDSAFTSSIVGVRPWRIESMTQGGEMSSTCRQERLHRVQDALQVGDAVLQRHELRHVGPVLQHGGVGAQEHEVSTYLLLVLRGLEFVVEEEICSKLQVESVEVCSVQENPRPPYMQVMQGQAAVGKLILRTKSSAAEVQELRSVQATLALLAKSDEIDTESDAGVKQIGQSLVEADWDSAVKLWKQHAVRPVEDDKITFRGSCVRDGKHAYNSQVVAGEVGARVIEKFGWGVNLTEFDVEVVVVIRLSE</sequence>
<comment type="caution">
    <text evidence="5">The sequence shown here is derived from an EMBL/GenBank/DDBJ whole genome shotgun (WGS) entry which is preliminary data.</text>
</comment>
<dbReference type="GO" id="GO:0016423">
    <property type="term" value="F:tRNA (guanine) methyltransferase activity"/>
    <property type="evidence" value="ECO:0007669"/>
    <property type="project" value="TreeGrafter"/>
</dbReference>
<proteinExistence type="predicted"/>
<dbReference type="GO" id="GO:0030488">
    <property type="term" value="P:tRNA methylation"/>
    <property type="evidence" value="ECO:0007669"/>
    <property type="project" value="TreeGrafter"/>
</dbReference>
<organism evidence="5 6">
    <name type="scientific">Phytophthora rubi</name>
    <dbReference type="NCBI Taxonomy" id="129364"/>
    <lineage>
        <taxon>Eukaryota</taxon>
        <taxon>Sar</taxon>
        <taxon>Stramenopiles</taxon>
        <taxon>Oomycota</taxon>
        <taxon>Peronosporomycetes</taxon>
        <taxon>Peronosporales</taxon>
        <taxon>Peronosporaceae</taxon>
        <taxon>Phytophthora</taxon>
    </lineage>
</organism>
<evidence type="ECO:0000256" key="3">
    <source>
        <dbReference type="PROSITE-ProRule" id="PRU00529"/>
    </source>
</evidence>
<comment type="subcellular location">
    <subcellularLocation>
        <location evidence="1">Cytoplasm</location>
    </subcellularLocation>
</comment>
<dbReference type="Pfam" id="PF02926">
    <property type="entry name" value="THUMP"/>
    <property type="match status" value="1"/>
</dbReference>
<dbReference type="PROSITE" id="PS51165">
    <property type="entry name" value="THUMP"/>
    <property type="match status" value="1"/>
</dbReference>
<keyword evidence="3" id="KW-0694">RNA-binding</keyword>
<feature type="domain" description="THUMP" evidence="4">
    <location>
        <begin position="152"/>
        <end position="256"/>
    </location>
</feature>
<accession>A0A6A3J1J6</accession>
<dbReference type="PANTHER" id="PTHR14911">
    <property type="entry name" value="THUMP DOMAIN-CONTAINING"/>
    <property type="match status" value="1"/>
</dbReference>
<keyword evidence="2" id="KW-0819">tRNA processing</keyword>
<gene>
    <name evidence="5" type="ORF">PR002_g21803</name>
</gene>
<evidence type="ECO:0000256" key="1">
    <source>
        <dbReference type="ARBA" id="ARBA00004496"/>
    </source>
</evidence>
<dbReference type="CDD" id="cd11715">
    <property type="entry name" value="THUMP_AdoMetMT"/>
    <property type="match status" value="1"/>
</dbReference>
<dbReference type="PANTHER" id="PTHR14911:SF13">
    <property type="entry name" value="TRNA (GUANINE(6)-N2)-METHYLTRANSFERASE THUMP3"/>
    <property type="match status" value="1"/>
</dbReference>
<dbReference type="GO" id="GO:0003723">
    <property type="term" value="F:RNA binding"/>
    <property type="evidence" value="ECO:0007669"/>
    <property type="project" value="UniProtKB-UniRule"/>
</dbReference>
<evidence type="ECO:0000256" key="2">
    <source>
        <dbReference type="ARBA" id="ARBA00022694"/>
    </source>
</evidence>
<dbReference type="AlphaFoldDB" id="A0A6A3J1J6"/>
<evidence type="ECO:0000313" key="6">
    <source>
        <dbReference type="Proteomes" id="UP000435112"/>
    </source>
</evidence>
<dbReference type="InterPro" id="IPR004114">
    <property type="entry name" value="THUMP_dom"/>
</dbReference>
<dbReference type="Proteomes" id="UP000435112">
    <property type="component" value="Unassembled WGS sequence"/>
</dbReference>
<protein>
    <recommendedName>
        <fullName evidence="4">THUMP domain-containing protein</fullName>
    </recommendedName>
</protein>
<evidence type="ECO:0000259" key="4">
    <source>
        <dbReference type="PROSITE" id="PS51165"/>
    </source>
</evidence>
<dbReference type="OrthoDB" id="47730at2759"/>